<accession>A0A316L1M8</accession>
<dbReference type="Proteomes" id="UP000245762">
    <property type="component" value="Unassembled WGS sequence"/>
</dbReference>
<proteinExistence type="predicted"/>
<dbReference type="AlphaFoldDB" id="A0A316L1M8"/>
<evidence type="ECO:0000313" key="2">
    <source>
        <dbReference type="Proteomes" id="UP000245762"/>
    </source>
</evidence>
<name>A0A316L1M8_9FLAO</name>
<keyword evidence="2" id="KW-1185">Reference proteome</keyword>
<comment type="caution">
    <text evidence="1">The sequence shown here is derived from an EMBL/GenBank/DDBJ whole genome shotgun (WGS) entry which is preliminary data.</text>
</comment>
<organism evidence="1 2">
    <name type="scientific">Flagellimonas aquimarina</name>
    <dbReference type="NCBI Taxonomy" id="2201895"/>
    <lineage>
        <taxon>Bacteria</taxon>
        <taxon>Pseudomonadati</taxon>
        <taxon>Bacteroidota</taxon>
        <taxon>Flavobacteriia</taxon>
        <taxon>Flavobacteriales</taxon>
        <taxon>Flavobacteriaceae</taxon>
        <taxon>Flagellimonas</taxon>
    </lineage>
</organism>
<dbReference type="EMBL" id="QGEG01000002">
    <property type="protein sequence ID" value="PWL38849.1"/>
    <property type="molecule type" value="Genomic_DNA"/>
</dbReference>
<dbReference type="RefSeq" id="WP_109663108.1">
    <property type="nucleotide sequence ID" value="NZ_QGEG01000002.1"/>
</dbReference>
<sequence length="109" mass="12975">MNDVTKNSTDHIQELLIRMDRNNNIIQRLSKKLNSYTCEPNNSSCFEKLYDLKHSFKVFTSQQKQIMELLKQKKGFAKSLQKDIQLHLDRFKQLEQEMAAYILDTNQYS</sequence>
<protein>
    <submittedName>
        <fullName evidence="1">Uncharacterized protein</fullName>
    </submittedName>
</protein>
<reference evidence="1 2" key="1">
    <citation type="submission" date="2018-05" db="EMBL/GenBank/DDBJ databases">
        <title>Complete genome sequence of Flagellimonas aquimarina ECD12 isolated from seaweed Ecklonia cava.</title>
        <authorList>
            <person name="Choi S."/>
            <person name="Seong C."/>
        </authorList>
    </citation>
    <scope>NUCLEOTIDE SEQUENCE [LARGE SCALE GENOMIC DNA]</scope>
    <source>
        <strain evidence="1 2">ECD12</strain>
    </source>
</reference>
<gene>
    <name evidence="1" type="ORF">DKG77_11455</name>
</gene>
<dbReference type="OrthoDB" id="1441767at2"/>
<evidence type="ECO:0000313" key="1">
    <source>
        <dbReference type="EMBL" id="PWL38849.1"/>
    </source>
</evidence>